<dbReference type="GeneID" id="63773234"/>
<organism evidence="3 4">
    <name type="scientific">Pseudomassariella vexata</name>
    <dbReference type="NCBI Taxonomy" id="1141098"/>
    <lineage>
        <taxon>Eukaryota</taxon>
        <taxon>Fungi</taxon>
        <taxon>Dikarya</taxon>
        <taxon>Ascomycota</taxon>
        <taxon>Pezizomycotina</taxon>
        <taxon>Sordariomycetes</taxon>
        <taxon>Xylariomycetidae</taxon>
        <taxon>Amphisphaeriales</taxon>
        <taxon>Pseudomassariaceae</taxon>
        <taxon>Pseudomassariella</taxon>
    </lineage>
</organism>
<protein>
    <submittedName>
        <fullName evidence="3">Alpha/Beta hydrolase protein</fullName>
    </submittedName>
</protein>
<dbReference type="Gene3D" id="3.40.50.1820">
    <property type="entry name" value="alpha/beta hydrolase"/>
    <property type="match status" value="1"/>
</dbReference>
<dbReference type="InterPro" id="IPR000073">
    <property type="entry name" value="AB_hydrolase_1"/>
</dbReference>
<evidence type="ECO:0000313" key="4">
    <source>
        <dbReference type="Proteomes" id="UP000193689"/>
    </source>
</evidence>
<gene>
    <name evidence="3" type="ORF">BCR38DRAFT_356402</name>
</gene>
<name>A0A1Y2D9H7_9PEZI</name>
<dbReference type="InterPro" id="IPR029058">
    <property type="entry name" value="AB_hydrolase_fold"/>
</dbReference>
<sequence length="384" mass="41660">MISRAFLQFLLVGSATIAGARRCTELTVPVNVSSRNGIFDLEAPSNKVAVTDFVLNLARQGHNYSNELLLGYTTMSSTYSIAATYCEPDAGPGKALQILTHGIGFDRSYWDFPTNDYNYSYVNAALAANYSTFTYDRLGTGQSYAPSNSPMTDIQPWPEISSLGALTSLIRSTALPGVSATYPKIFHIGHSFGSRITYNLAATYISEAEPISDGIVLTGFSHVTFLDPYRLVGPYFPFGCNFVQANTFPRFSTYPDGYLALGALSALQIDFFAPGNFDPDIVEAAFESTQPVAVGELLTLNNPGNVNSTFEGPVLVMTGERDIPACGGNCMMAEPSIPALSQQFFKNTTDFETVIVPNAAHGLNLEYSHSEAYTAILDFLDKRL</sequence>
<dbReference type="InParanoid" id="A0A1Y2D9H7"/>
<proteinExistence type="predicted"/>
<feature type="chain" id="PRO_5012576018" evidence="1">
    <location>
        <begin position="21"/>
        <end position="384"/>
    </location>
</feature>
<dbReference type="AlphaFoldDB" id="A0A1Y2D9H7"/>
<dbReference type="SUPFAM" id="SSF53474">
    <property type="entry name" value="alpha/beta-Hydrolases"/>
    <property type="match status" value="1"/>
</dbReference>
<keyword evidence="4" id="KW-1185">Reference proteome</keyword>
<keyword evidence="3" id="KW-0378">Hydrolase</keyword>
<dbReference type="Pfam" id="PF12697">
    <property type="entry name" value="Abhydrolase_6"/>
    <property type="match status" value="1"/>
</dbReference>
<evidence type="ECO:0000313" key="3">
    <source>
        <dbReference type="EMBL" id="ORY55857.1"/>
    </source>
</evidence>
<reference evidence="3 4" key="1">
    <citation type="submission" date="2016-07" db="EMBL/GenBank/DDBJ databases">
        <title>Pervasive Adenine N6-methylation of Active Genes in Fungi.</title>
        <authorList>
            <consortium name="DOE Joint Genome Institute"/>
            <person name="Mondo S.J."/>
            <person name="Dannebaum R.O."/>
            <person name="Kuo R.C."/>
            <person name="Labutti K."/>
            <person name="Haridas S."/>
            <person name="Kuo A."/>
            <person name="Salamov A."/>
            <person name="Ahrendt S.R."/>
            <person name="Lipzen A."/>
            <person name="Sullivan W."/>
            <person name="Andreopoulos W.B."/>
            <person name="Clum A."/>
            <person name="Lindquist E."/>
            <person name="Daum C."/>
            <person name="Ramamoorthy G.K."/>
            <person name="Gryganskyi A."/>
            <person name="Culley D."/>
            <person name="Magnuson J.K."/>
            <person name="James T.Y."/>
            <person name="O'Malley M.A."/>
            <person name="Stajich J.E."/>
            <person name="Spatafora J.W."/>
            <person name="Visel A."/>
            <person name="Grigoriev I.V."/>
        </authorList>
    </citation>
    <scope>NUCLEOTIDE SEQUENCE [LARGE SCALE GENOMIC DNA]</scope>
    <source>
        <strain evidence="3 4">CBS 129021</strain>
    </source>
</reference>
<feature type="domain" description="AB hydrolase-1" evidence="2">
    <location>
        <begin position="98"/>
        <end position="366"/>
    </location>
</feature>
<dbReference type="STRING" id="1141098.A0A1Y2D9H7"/>
<dbReference type="OrthoDB" id="190201at2759"/>
<dbReference type="GO" id="GO:0016787">
    <property type="term" value="F:hydrolase activity"/>
    <property type="evidence" value="ECO:0007669"/>
    <property type="project" value="UniProtKB-KW"/>
</dbReference>
<dbReference type="Proteomes" id="UP000193689">
    <property type="component" value="Unassembled WGS sequence"/>
</dbReference>
<keyword evidence="1" id="KW-0732">Signal</keyword>
<accession>A0A1Y2D9H7</accession>
<comment type="caution">
    <text evidence="3">The sequence shown here is derived from an EMBL/GenBank/DDBJ whole genome shotgun (WGS) entry which is preliminary data.</text>
</comment>
<evidence type="ECO:0000256" key="1">
    <source>
        <dbReference type="SAM" id="SignalP"/>
    </source>
</evidence>
<dbReference type="EMBL" id="MCFJ01000025">
    <property type="protein sequence ID" value="ORY55857.1"/>
    <property type="molecule type" value="Genomic_DNA"/>
</dbReference>
<dbReference type="RefSeq" id="XP_040709809.1">
    <property type="nucleotide sequence ID" value="XM_040857022.1"/>
</dbReference>
<evidence type="ECO:0000259" key="2">
    <source>
        <dbReference type="Pfam" id="PF12697"/>
    </source>
</evidence>
<feature type="signal peptide" evidence="1">
    <location>
        <begin position="1"/>
        <end position="20"/>
    </location>
</feature>